<organism evidence="9 11">
    <name type="scientific">Acidisarcina polymorpha</name>
    <dbReference type="NCBI Taxonomy" id="2211140"/>
    <lineage>
        <taxon>Bacteria</taxon>
        <taxon>Pseudomonadati</taxon>
        <taxon>Acidobacteriota</taxon>
        <taxon>Terriglobia</taxon>
        <taxon>Terriglobales</taxon>
        <taxon>Acidobacteriaceae</taxon>
        <taxon>Acidisarcina</taxon>
    </lineage>
</organism>
<dbReference type="KEGG" id="abas:ACPOL_3036"/>
<dbReference type="Gene3D" id="1.10.443.10">
    <property type="entry name" value="Intergrase catalytic core"/>
    <property type="match status" value="1"/>
</dbReference>
<dbReference type="RefSeq" id="WP_114207423.1">
    <property type="nucleotide sequence ID" value="NZ_CP030840.1"/>
</dbReference>
<dbReference type="PROSITE" id="PS51898">
    <property type="entry name" value="TYR_RECOMBINASE"/>
    <property type="match status" value="1"/>
</dbReference>
<dbReference type="InterPro" id="IPR010998">
    <property type="entry name" value="Integrase_recombinase_N"/>
</dbReference>
<sequence length="294" mass="33919">MTHLRQIMLEELERRNYAPSTIRAYIRTVEHYSRHFHRPPDQLGLDHIREYQAAMFRTWKLAPNTVTQRLAALRFLYIQVLKRGWSAAETPYPKKVLHLPEILSQQEVARLIDATETPFQRILVMTLYATGARRAEVARLKVTDIDSRRMVVHIRGGKGRKDRDVMLSPALLEALRTYWRGLRHKPSEWLFPGNRWHTSSRPVTTKVLWTACQQAALRAGLEHKHIHPHTLRHCFATHLLEAGADLRTIQVLLGHRDLEETTIYLHLSSKHLSATSSPLDTLQLGTPGEALRSA</sequence>
<evidence type="ECO:0000256" key="1">
    <source>
        <dbReference type="ARBA" id="ARBA00008857"/>
    </source>
</evidence>
<dbReference type="EMBL" id="CP030840">
    <property type="protein sequence ID" value="AXC12335.1"/>
    <property type="molecule type" value="Genomic_DNA"/>
</dbReference>
<evidence type="ECO:0000256" key="2">
    <source>
        <dbReference type="ARBA" id="ARBA00022908"/>
    </source>
</evidence>
<dbReference type="KEGG" id="abas:ACPOL_2812"/>
<evidence type="ECO:0000256" key="5">
    <source>
        <dbReference type="PROSITE-ProRule" id="PRU01248"/>
    </source>
</evidence>
<dbReference type="OrthoDB" id="9801717at2"/>
<keyword evidence="3 5" id="KW-0238">DNA-binding</keyword>
<keyword evidence="4" id="KW-0233">DNA recombination</keyword>
<dbReference type="GO" id="GO:0015074">
    <property type="term" value="P:DNA integration"/>
    <property type="evidence" value="ECO:0007669"/>
    <property type="project" value="UniProtKB-KW"/>
</dbReference>
<comment type="similarity">
    <text evidence="1">Belongs to the 'phage' integrase family.</text>
</comment>
<feature type="domain" description="Core-binding (CB)" evidence="7">
    <location>
        <begin position="1"/>
        <end position="81"/>
    </location>
</feature>
<keyword evidence="11" id="KW-1185">Reference proteome</keyword>
<proteinExistence type="inferred from homology"/>
<dbReference type="EMBL" id="CP030840">
    <property type="protein sequence ID" value="AXC12120.1"/>
    <property type="molecule type" value="Genomic_DNA"/>
</dbReference>
<evidence type="ECO:0000313" key="9">
    <source>
        <dbReference type="EMBL" id="AXC12129.1"/>
    </source>
</evidence>
<dbReference type="InterPro" id="IPR004107">
    <property type="entry name" value="Integrase_SAM-like_N"/>
</dbReference>
<dbReference type="InterPro" id="IPR050090">
    <property type="entry name" value="Tyrosine_recombinase_XerCD"/>
</dbReference>
<accession>A0A2Z5FZ34</accession>
<dbReference type="GO" id="GO:0003677">
    <property type="term" value="F:DNA binding"/>
    <property type="evidence" value="ECO:0007669"/>
    <property type="project" value="UniProtKB-UniRule"/>
</dbReference>
<reference evidence="9 11" key="1">
    <citation type="journal article" date="2018" name="Front. Microbiol.">
        <title>Hydrolytic Capabilities as a Key to Environmental Success: Chitinolytic and Cellulolytic Acidobacteria From Acidic Sub-arctic Soils and Boreal Peatlands.</title>
        <authorList>
            <person name="Belova S.E."/>
            <person name="Ravin N.V."/>
            <person name="Pankratov T.A."/>
            <person name="Rakitin A.L."/>
            <person name="Ivanova A.A."/>
            <person name="Beletsky A.V."/>
            <person name="Mardanov A.V."/>
            <person name="Sinninghe Damste J.S."/>
            <person name="Dedysh S.N."/>
        </authorList>
    </citation>
    <scope>NUCLEOTIDE SEQUENCE [LARGE SCALE GENOMIC DNA]</scope>
    <source>
        <strain evidence="9 11">SBC82</strain>
    </source>
</reference>
<dbReference type="InterPro" id="IPR044068">
    <property type="entry name" value="CB"/>
</dbReference>
<dbReference type="Pfam" id="PF13495">
    <property type="entry name" value="Phage_int_SAM_4"/>
    <property type="match status" value="1"/>
</dbReference>
<dbReference type="SUPFAM" id="SSF56349">
    <property type="entry name" value="DNA breaking-rejoining enzymes"/>
    <property type="match status" value="1"/>
</dbReference>
<feature type="domain" description="Tyr recombinase" evidence="6">
    <location>
        <begin position="98"/>
        <end position="277"/>
    </location>
</feature>
<dbReference type="KEGG" id="abas:ACPOL_2821"/>
<dbReference type="Proteomes" id="UP000253606">
    <property type="component" value="Chromosome"/>
</dbReference>
<evidence type="ECO:0000259" key="7">
    <source>
        <dbReference type="PROSITE" id="PS51900"/>
    </source>
</evidence>
<keyword evidence="2" id="KW-0229">DNA integration</keyword>
<dbReference type="AlphaFoldDB" id="A0A2Z5FZ34"/>
<protein>
    <submittedName>
        <fullName evidence="9">Mobile element protein</fullName>
    </submittedName>
</protein>
<dbReference type="PROSITE" id="PS51900">
    <property type="entry name" value="CB"/>
    <property type="match status" value="1"/>
</dbReference>
<dbReference type="InterPro" id="IPR002104">
    <property type="entry name" value="Integrase_catalytic"/>
</dbReference>
<evidence type="ECO:0000256" key="3">
    <source>
        <dbReference type="ARBA" id="ARBA00023125"/>
    </source>
</evidence>
<dbReference type="InterPro" id="IPR011010">
    <property type="entry name" value="DNA_brk_join_enz"/>
</dbReference>
<gene>
    <name evidence="8" type="ORF">ACPOL_2812</name>
    <name evidence="9" type="ORF">ACPOL_2821</name>
    <name evidence="10" type="ORF">ACPOL_3036</name>
</gene>
<dbReference type="PANTHER" id="PTHR30349:SF64">
    <property type="entry name" value="PROPHAGE INTEGRASE INTD-RELATED"/>
    <property type="match status" value="1"/>
</dbReference>
<dbReference type="GO" id="GO:0006310">
    <property type="term" value="P:DNA recombination"/>
    <property type="evidence" value="ECO:0007669"/>
    <property type="project" value="UniProtKB-KW"/>
</dbReference>
<name>A0A2Z5FZ34_9BACT</name>
<dbReference type="EMBL" id="CP030840">
    <property type="protein sequence ID" value="AXC12129.1"/>
    <property type="molecule type" value="Genomic_DNA"/>
</dbReference>
<evidence type="ECO:0000313" key="10">
    <source>
        <dbReference type="EMBL" id="AXC12335.1"/>
    </source>
</evidence>
<dbReference type="Pfam" id="PF00589">
    <property type="entry name" value="Phage_integrase"/>
    <property type="match status" value="1"/>
</dbReference>
<dbReference type="PANTHER" id="PTHR30349">
    <property type="entry name" value="PHAGE INTEGRASE-RELATED"/>
    <property type="match status" value="1"/>
</dbReference>
<dbReference type="Gene3D" id="1.10.150.130">
    <property type="match status" value="1"/>
</dbReference>
<evidence type="ECO:0000313" key="8">
    <source>
        <dbReference type="EMBL" id="AXC12120.1"/>
    </source>
</evidence>
<evidence type="ECO:0000256" key="4">
    <source>
        <dbReference type="ARBA" id="ARBA00023172"/>
    </source>
</evidence>
<dbReference type="InterPro" id="IPR013762">
    <property type="entry name" value="Integrase-like_cat_sf"/>
</dbReference>
<evidence type="ECO:0000313" key="11">
    <source>
        <dbReference type="Proteomes" id="UP000253606"/>
    </source>
</evidence>
<evidence type="ECO:0000259" key="6">
    <source>
        <dbReference type="PROSITE" id="PS51898"/>
    </source>
</evidence>